<proteinExistence type="predicted"/>
<accession>A0A1H7R210</accession>
<gene>
    <name evidence="1" type="ORF">APU01nite_10630</name>
    <name evidence="2" type="ORF">SAMN04488100_10361</name>
</gene>
<dbReference type="EMBL" id="BJUX01000009">
    <property type="protein sequence ID" value="GEK89024.1"/>
    <property type="molecule type" value="Genomic_DNA"/>
</dbReference>
<sequence length="202" mass="24082">MTENTYLTILNTRGFLYEETRIVAELLHEGKTYETILKILLEENRFQLNSQDRTVRFFNEIQKRLEEMDVYLFNQFLVTDTDTSKAILFYALLKKDRLLFEWMREVVWDKFLVLDWHLSKKETSAFIETKAKEHQTVAQWTTDTKQLLGEAYHRVLNNVGMGKTDGDDIQLQRLNIDPHIRQYLIERKEKEFVEVVLGELVG</sequence>
<dbReference type="AlphaFoldDB" id="A0A1H7R210"/>
<dbReference type="Proteomes" id="UP000321425">
    <property type="component" value="Unassembled WGS sequence"/>
</dbReference>
<dbReference type="RefSeq" id="WP_091486603.1">
    <property type="nucleotide sequence ID" value="NZ_BJUX01000009.1"/>
</dbReference>
<keyword evidence="4" id="KW-1185">Reference proteome</keyword>
<dbReference type="Pfam" id="PF08849">
    <property type="entry name" value="BrxA"/>
    <property type="match status" value="1"/>
</dbReference>
<reference evidence="2 3" key="1">
    <citation type="submission" date="2016-10" db="EMBL/GenBank/DDBJ databases">
        <authorList>
            <person name="de Groot N.N."/>
        </authorList>
    </citation>
    <scope>NUCLEOTIDE SEQUENCE [LARGE SCALE GENOMIC DNA]</scope>
    <source>
        <strain evidence="2 3">DSM 19182</strain>
    </source>
</reference>
<evidence type="ECO:0000313" key="4">
    <source>
        <dbReference type="Proteomes" id="UP000321425"/>
    </source>
</evidence>
<organism evidence="2 3">
    <name type="scientific">Alkalibacterium putridalgicola</name>
    <dbReference type="NCBI Taxonomy" id="426703"/>
    <lineage>
        <taxon>Bacteria</taxon>
        <taxon>Bacillati</taxon>
        <taxon>Bacillota</taxon>
        <taxon>Bacilli</taxon>
        <taxon>Lactobacillales</taxon>
        <taxon>Carnobacteriaceae</taxon>
        <taxon>Alkalibacterium</taxon>
    </lineage>
</organism>
<dbReference type="InterPro" id="IPR023137">
    <property type="entry name" value="BrxA_sf"/>
</dbReference>
<dbReference type="EMBL" id="FOBL01000003">
    <property type="protein sequence ID" value="SEL53965.1"/>
    <property type="molecule type" value="Genomic_DNA"/>
</dbReference>
<name>A0A1H7R210_9LACT</name>
<dbReference type="OrthoDB" id="3078533at2"/>
<dbReference type="Proteomes" id="UP000198548">
    <property type="component" value="Unassembled WGS sequence"/>
</dbReference>
<evidence type="ECO:0000313" key="3">
    <source>
        <dbReference type="Proteomes" id="UP000198548"/>
    </source>
</evidence>
<dbReference type="STRING" id="426703.SAMN04488100_10361"/>
<protein>
    <submittedName>
        <fullName evidence="2">Putative inner membrane protein</fullName>
    </submittedName>
</protein>
<dbReference type="Gene3D" id="1.10.3540.10">
    <property type="entry name" value="uncharacterized protein from magnetospirillum magneticum domain"/>
    <property type="match status" value="1"/>
</dbReference>
<evidence type="ECO:0000313" key="1">
    <source>
        <dbReference type="EMBL" id="GEK89024.1"/>
    </source>
</evidence>
<evidence type="ECO:0000313" key="2">
    <source>
        <dbReference type="EMBL" id="SEL53965.1"/>
    </source>
</evidence>
<reference evidence="1 4" key="2">
    <citation type="submission" date="2019-07" db="EMBL/GenBank/DDBJ databases">
        <title>Whole genome shotgun sequence of Alkalibacterium putridalgicola NBRC 103243.</title>
        <authorList>
            <person name="Hosoyama A."/>
            <person name="Uohara A."/>
            <person name="Ohji S."/>
            <person name="Ichikawa N."/>
        </authorList>
    </citation>
    <scope>NUCLEOTIDE SEQUENCE [LARGE SCALE GENOMIC DNA]</scope>
    <source>
        <strain evidence="1 4">NBRC 103243</strain>
    </source>
</reference>
<dbReference type="InterPro" id="IPR014948">
    <property type="entry name" value="BrxA"/>
</dbReference>